<protein>
    <recommendedName>
        <fullName evidence="4">Ubiquitin-like protease family profile domain-containing protein</fullName>
    </recommendedName>
</protein>
<organism evidence="5 6">
    <name type="scientific">Lentinula detonsa</name>
    <dbReference type="NCBI Taxonomy" id="2804962"/>
    <lineage>
        <taxon>Eukaryota</taxon>
        <taxon>Fungi</taxon>
        <taxon>Dikarya</taxon>
        <taxon>Basidiomycota</taxon>
        <taxon>Agaricomycotina</taxon>
        <taxon>Agaricomycetes</taxon>
        <taxon>Agaricomycetidae</taxon>
        <taxon>Agaricales</taxon>
        <taxon>Marasmiineae</taxon>
        <taxon>Omphalotaceae</taxon>
        <taxon>Lentinula</taxon>
    </lineage>
</organism>
<dbReference type="Proteomes" id="UP001163850">
    <property type="component" value="Unassembled WGS sequence"/>
</dbReference>
<comment type="similarity">
    <text evidence="1">Belongs to the peptidase C48 family.</text>
</comment>
<comment type="caution">
    <text evidence="5">The sequence shown here is derived from an EMBL/GenBank/DDBJ whole genome shotgun (WGS) entry which is preliminary data.</text>
</comment>
<dbReference type="SUPFAM" id="SSF54001">
    <property type="entry name" value="Cysteine proteinases"/>
    <property type="match status" value="1"/>
</dbReference>
<keyword evidence="2" id="KW-0645">Protease</keyword>
<evidence type="ECO:0000313" key="5">
    <source>
        <dbReference type="EMBL" id="KAJ3978299.1"/>
    </source>
</evidence>
<dbReference type="Gene3D" id="3.40.395.10">
    <property type="entry name" value="Adenoviral Proteinase, Chain A"/>
    <property type="match status" value="1"/>
</dbReference>
<accession>A0AA38PMQ9</accession>
<evidence type="ECO:0000256" key="1">
    <source>
        <dbReference type="ARBA" id="ARBA00005234"/>
    </source>
</evidence>
<dbReference type="Pfam" id="PF02902">
    <property type="entry name" value="Peptidase_C48"/>
    <property type="match status" value="1"/>
</dbReference>
<dbReference type="GO" id="GO:0006508">
    <property type="term" value="P:proteolysis"/>
    <property type="evidence" value="ECO:0007669"/>
    <property type="project" value="UniProtKB-KW"/>
</dbReference>
<evidence type="ECO:0000256" key="3">
    <source>
        <dbReference type="ARBA" id="ARBA00022801"/>
    </source>
</evidence>
<name>A0AA38PMQ9_9AGAR</name>
<dbReference type="AlphaFoldDB" id="A0AA38PMQ9"/>
<dbReference type="EMBL" id="MU803469">
    <property type="protein sequence ID" value="KAJ3978299.1"/>
    <property type="molecule type" value="Genomic_DNA"/>
</dbReference>
<reference evidence="5" key="1">
    <citation type="submission" date="2022-08" db="EMBL/GenBank/DDBJ databases">
        <authorList>
            <consortium name="DOE Joint Genome Institute"/>
            <person name="Min B."/>
            <person name="Riley R."/>
            <person name="Sierra-Patev S."/>
            <person name="Naranjo-Ortiz M."/>
            <person name="Looney B."/>
            <person name="Konkel Z."/>
            <person name="Slot J.C."/>
            <person name="Sakamoto Y."/>
            <person name="Steenwyk J.L."/>
            <person name="Rokas A."/>
            <person name="Carro J."/>
            <person name="Camarero S."/>
            <person name="Ferreira P."/>
            <person name="Molpeceres G."/>
            <person name="Ruiz-Duenas F.J."/>
            <person name="Serrano A."/>
            <person name="Henrissat B."/>
            <person name="Drula E."/>
            <person name="Hughes K.W."/>
            <person name="Mata J.L."/>
            <person name="Ishikawa N.K."/>
            <person name="Vargas-Isla R."/>
            <person name="Ushijima S."/>
            <person name="Smith C.A."/>
            <person name="Ahrendt S."/>
            <person name="Andreopoulos W."/>
            <person name="He G."/>
            <person name="Labutti K."/>
            <person name="Lipzen A."/>
            <person name="Ng V."/>
            <person name="Sandor L."/>
            <person name="Barry K."/>
            <person name="Martinez A.T."/>
            <person name="Xiao Y."/>
            <person name="Gibbons J.G."/>
            <person name="Terashima K."/>
            <person name="Hibbett D.S."/>
            <person name="Grigoriev I.V."/>
        </authorList>
    </citation>
    <scope>NUCLEOTIDE SEQUENCE</scope>
    <source>
        <strain evidence="5">TFB7829</strain>
    </source>
</reference>
<gene>
    <name evidence="5" type="ORF">F5890DRAFT_1479480</name>
</gene>
<evidence type="ECO:0000256" key="2">
    <source>
        <dbReference type="ARBA" id="ARBA00022670"/>
    </source>
</evidence>
<keyword evidence="3" id="KW-0378">Hydrolase</keyword>
<dbReference type="GO" id="GO:0019783">
    <property type="term" value="F:ubiquitin-like protein peptidase activity"/>
    <property type="evidence" value="ECO:0007669"/>
    <property type="project" value="UniProtKB-ARBA"/>
</dbReference>
<dbReference type="InterPro" id="IPR038765">
    <property type="entry name" value="Papain-like_cys_pep_sf"/>
</dbReference>
<feature type="domain" description="Ubiquitin-like protease family profile" evidence="4">
    <location>
        <begin position="11"/>
        <end position="86"/>
    </location>
</feature>
<feature type="non-terminal residue" evidence="5">
    <location>
        <position position="146"/>
    </location>
</feature>
<dbReference type="InterPro" id="IPR003653">
    <property type="entry name" value="Peptidase_C48_C"/>
</dbReference>
<evidence type="ECO:0000313" key="6">
    <source>
        <dbReference type="Proteomes" id="UP001163850"/>
    </source>
</evidence>
<sequence length="146" mass="16631">SQSAYQNHYEDIFWGIQNWLVNEGKRRQQEMSNLKLIAPQITVPQQSNSYDCGLFTLNFILACAQGKDEFPFDQSNCSQLRRKMCWELANVLREVEDINLDPAKEDLEPQSEPLGHVTSQRLNIASVELRSSGLTDAVRCDDPGVQ</sequence>
<proteinExistence type="inferred from homology"/>
<evidence type="ECO:0000259" key="4">
    <source>
        <dbReference type="Pfam" id="PF02902"/>
    </source>
</evidence>
<dbReference type="GO" id="GO:0008234">
    <property type="term" value="F:cysteine-type peptidase activity"/>
    <property type="evidence" value="ECO:0007669"/>
    <property type="project" value="InterPro"/>
</dbReference>